<reference evidence="1 2" key="1">
    <citation type="submission" date="2019-08" db="EMBL/GenBank/DDBJ databases">
        <authorList>
            <person name="Wang G."/>
            <person name="Xu Z."/>
        </authorList>
    </citation>
    <scope>NUCLEOTIDE SEQUENCE [LARGE SCALE GENOMIC DNA]</scope>
    <source>
        <strain evidence="1 2">ZX</strain>
    </source>
</reference>
<protein>
    <submittedName>
        <fullName evidence="1">XRE family transcriptional regulator</fullName>
    </submittedName>
</protein>
<accession>A0A5D9CC50</accession>
<sequence>MQLMAYLTRENLTYSEFARRTGTPHARTIERIAKGARKPGNRMMPAIIAATNGEVTPNDFYDLPRQASPASIAAEA</sequence>
<dbReference type="AlphaFoldDB" id="A0A5D9CC50"/>
<evidence type="ECO:0000313" key="2">
    <source>
        <dbReference type="Proteomes" id="UP000322077"/>
    </source>
</evidence>
<keyword evidence="2" id="KW-1185">Reference proteome</keyword>
<evidence type="ECO:0000313" key="1">
    <source>
        <dbReference type="EMBL" id="TZG28590.1"/>
    </source>
</evidence>
<proteinExistence type="predicted"/>
<dbReference type="Proteomes" id="UP000322077">
    <property type="component" value="Unassembled WGS sequence"/>
</dbReference>
<name>A0A5D9CC50_9SPHN</name>
<dbReference type="EMBL" id="VTOU01000001">
    <property type="protein sequence ID" value="TZG28590.1"/>
    <property type="molecule type" value="Genomic_DNA"/>
</dbReference>
<comment type="caution">
    <text evidence="1">The sequence shown here is derived from an EMBL/GenBank/DDBJ whole genome shotgun (WGS) entry which is preliminary data.</text>
</comment>
<gene>
    <name evidence="1" type="ORF">FYJ91_00060</name>
</gene>
<organism evidence="1 2">
    <name type="scientific">Sphingomonas montanisoli</name>
    <dbReference type="NCBI Taxonomy" id="2606412"/>
    <lineage>
        <taxon>Bacteria</taxon>
        <taxon>Pseudomonadati</taxon>
        <taxon>Pseudomonadota</taxon>
        <taxon>Alphaproteobacteria</taxon>
        <taxon>Sphingomonadales</taxon>
        <taxon>Sphingomonadaceae</taxon>
        <taxon>Sphingomonas</taxon>
    </lineage>
</organism>